<proteinExistence type="predicted"/>
<evidence type="ECO:0000313" key="1">
    <source>
        <dbReference type="EMBL" id="TCS73218.1"/>
    </source>
</evidence>
<gene>
    <name evidence="1" type="ORF">EDD59_1478</name>
</gene>
<dbReference type="InterPro" id="IPR029035">
    <property type="entry name" value="DHS-like_NAD/FAD-binding_dom"/>
</dbReference>
<accession>A0A4R3JZX0</accession>
<dbReference type="OrthoDB" id="32195at2"/>
<dbReference type="EMBL" id="SLZZ01000047">
    <property type="protein sequence ID" value="TCS73218.1"/>
    <property type="molecule type" value="Genomic_DNA"/>
</dbReference>
<dbReference type="Proteomes" id="UP000295726">
    <property type="component" value="Unassembled WGS sequence"/>
</dbReference>
<evidence type="ECO:0008006" key="3">
    <source>
        <dbReference type="Google" id="ProtNLM"/>
    </source>
</evidence>
<protein>
    <recommendedName>
        <fullName evidence="3">SIR2-like protein</fullName>
    </recommendedName>
</protein>
<dbReference type="RefSeq" id="WP_132384106.1">
    <property type="nucleotide sequence ID" value="NZ_SLZZ01000047.1"/>
</dbReference>
<organism evidence="1 2">
    <name type="scientific">Muricomes intestini</name>
    <dbReference type="NCBI Taxonomy" id="1796634"/>
    <lineage>
        <taxon>Bacteria</taxon>
        <taxon>Bacillati</taxon>
        <taxon>Bacillota</taxon>
        <taxon>Clostridia</taxon>
        <taxon>Lachnospirales</taxon>
        <taxon>Lachnospiraceae</taxon>
        <taxon>Muricomes</taxon>
    </lineage>
</organism>
<reference evidence="1 2" key="1">
    <citation type="submission" date="2019-03" db="EMBL/GenBank/DDBJ databases">
        <title>Genomic Encyclopedia of Type Strains, Phase IV (KMG-IV): sequencing the most valuable type-strain genomes for metagenomic binning, comparative biology and taxonomic classification.</title>
        <authorList>
            <person name="Goeker M."/>
        </authorList>
    </citation>
    <scope>NUCLEOTIDE SEQUENCE [LARGE SCALE GENOMIC DNA]</scope>
    <source>
        <strain evidence="1 2">DSM 29489</strain>
    </source>
</reference>
<name>A0A4R3JZX0_9FIRM</name>
<evidence type="ECO:0000313" key="2">
    <source>
        <dbReference type="Proteomes" id="UP000295726"/>
    </source>
</evidence>
<comment type="caution">
    <text evidence="1">The sequence shown here is derived from an EMBL/GenBank/DDBJ whole genome shotgun (WGS) entry which is preliminary data.</text>
</comment>
<keyword evidence="2" id="KW-1185">Reference proteome</keyword>
<dbReference type="AlphaFoldDB" id="A0A4R3JZX0"/>
<sequence length="332" mass="38243">MRAHTIILGAGATIAAIPNGDKNGNKSSVMNGLIEKLHLEDILNGIILNTKSDNLEDIYSELYSRPECQEAVSQLEWALYNYFSGLELPDYPTIYDYLVLSLTDKDVIATFNWDPLLLQAYVRCHKLTDNLPHILCLHGNVGVGYCTKHREFGTIDALCPICRKPLPPTKLLFPVKYKNYTNNEYIKGCWNATEYIIENSYMLTIYGYSAPSSDGEAVRLLKKAWGDLDKRQLEEVSVIDIISEDEILKKWDKFIYSHHYRYTNDFFSSYLGMFPRRSCETVFATVQLNVTPDCSKGFHKDMTWDEIRDVLRDVLLEEIQTPKGKNYPLHYY</sequence>
<dbReference type="SUPFAM" id="SSF52467">
    <property type="entry name" value="DHS-like NAD/FAD-binding domain"/>
    <property type="match status" value="1"/>
</dbReference>